<dbReference type="AlphaFoldDB" id="G9YPJ5"/>
<gene>
    <name evidence="1" type="ORF">HMPREF0372_01431</name>
</gene>
<dbReference type="Proteomes" id="UP000004459">
    <property type="component" value="Unassembled WGS sequence"/>
</dbReference>
<reference evidence="1 2" key="1">
    <citation type="submission" date="2011-08" db="EMBL/GenBank/DDBJ databases">
        <authorList>
            <person name="Weinstock G."/>
            <person name="Sodergren E."/>
            <person name="Clifton S."/>
            <person name="Fulton L."/>
            <person name="Fulton B."/>
            <person name="Courtney L."/>
            <person name="Fronick C."/>
            <person name="Harrison M."/>
            <person name="Strong C."/>
            <person name="Farmer C."/>
            <person name="Delahaunty K."/>
            <person name="Markovic C."/>
            <person name="Hall O."/>
            <person name="Minx P."/>
            <person name="Tomlinson C."/>
            <person name="Mitreva M."/>
            <person name="Hou S."/>
            <person name="Chen J."/>
            <person name="Wollam A."/>
            <person name="Pepin K.H."/>
            <person name="Johnson M."/>
            <person name="Bhonagiri V."/>
            <person name="Zhang X."/>
            <person name="Suruliraj S."/>
            <person name="Warren W."/>
            <person name="Chinwalla A."/>
            <person name="Mardis E.R."/>
            <person name="Wilson R.K."/>
        </authorList>
    </citation>
    <scope>NUCLEOTIDE SEQUENCE [LARGE SCALE GENOMIC DNA]</scope>
    <source>
        <strain evidence="1 2">ATCC 29863</strain>
    </source>
</reference>
<accession>G9YPJ5</accession>
<evidence type="ECO:0000313" key="2">
    <source>
        <dbReference type="Proteomes" id="UP000004459"/>
    </source>
</evidence>
<dbReference type="EMBL" id="AGCK01000100">
    <property type="protein sequence ID" value="EHM52592.1"/>
    <property type="molecule type" value="Genomic_DNA"/>
</dbReference>
<name>G9YPJ5_FLAPL</name>
<comment type="caution">
    <text evidence="1">The sequence shown here is derived from an EMBL/GenBank/DDBJ whole genome shotgun (WGS) entry which is preliminary data.</text>
</comment>
<protein>
    <submittedName>
        <fullName evidence="1">Uncharacterized protein</fullName>
    </submittedName>
</protein>
<proteinExistence type="predicted"/>
<evidence type="ECO:0000313" key="1">
    <source>
        <dbReference type="EMBL" id="EHM52592.1"/>
    </source>
</evidence>
<sequence>MVYPSFFPLISGGSIISGLALLCKAEEEAQLTLGRDIIKIRGPCRRRGARLDRI</sequence>
<organism evidence="1 2">
    <name type="scientific">Flavonifractor plautii ATCC 29863</name>
    <dbReference type="NCBI Taxonomy" id="411475"/>
    <lineage>
        <taxon>Bacteria</taxon>
        <taxon>Bacillati</taxon>
        <taxon>Bacillota</taxon>
        <taxon>Clostridia</taxon>
        <taxon>Eubacteriales</taxon>
        <taxon>Oscillospiraceae</taxon>
        <taxon>Flavonifractor</taxon>
    </lineage>
</organism>
<dbReference type="HOGENOM" id="CLU_3042190_0_0_9"/>